<protein>
    <submittedName>
        <fullName evidence="1">Uncharacterized protein</fullName>
    </submittedName>
</protein>
<evidence type="ECO:0000313" key="2">
    <source>
        <dbReference type="Proteomes" id="UP000003250"/>
    </source>
</evidence>
<reference evidence="1 2" key="1">
    <citation type="journal article" date="2012" name="J. Bacteriol.">
        <title>Draft Genome Sequence of Mesorhizobium alhagi CCNWXJ12-2T, a Novel Salt-Resistant Species Isolated from the Desert of Northwestern China.</title>
        <authorList>
            <person name="Zhou M."/>
            <person name="Chen W."/>
            <person name="Chen H."/>
            <person name="Wei G."/>
        </authorList>
    </citation>
    <scope>NUCLEOTIDE SEQUENCE [LARGE SCALE GENOMIC DNA]</scope>
    <source>
        <strain evidence="1 2">CCNWXJ12-2</strain>
    </source>
</reference>
<keyword evidence="2" id="KW-1185">Reference proteome</keyword>
<gene>
    <name evidence="1" type="ORF">MAXJ12_26698</name>
</gene>
<dbReference type="PATRIC" id="fig|1107882.3.peg.5179"/>
<sequence>MRAVCATHVDPSTEKRCTVFSNMRIDAAVSAEVLRAIAPLALEAHCN</sequence>
<evidence type="ECO:0000313" key="1">
    <source>
        <dbReference type="EMBL" id="EHK54127.1"/>
    </source>
</evidence>
<accession>H0HYQ5</accession>
<dbReference type="Proteomes" id="UP000003250">
    <property type="component" value="Unassembled WGS sequence"/>
</dbReference>
<dbReference type="AlphaFoldDB" id="H0HYQ5"/>
<name>H0HYQ5_9HYPH</name>
<organism evidence="1 2">
    <name type="scientific">Mesorhizobium alhagi CCNWXJ12-2</name>
    <dbReference type="NCBI Taxonomy" id="1107882"/>
    <lineage>
        <taxon>Bacteria</taxon>
        <taxon>Pseudomonadati</taxon>
        <taxon>Pseudomonadota</taxon>
        <taxon>Alphaproteobacteria</taxon>
        <taxon>Hyphomicrobiales</taxon>
        <taxon>Phyllobacteriaceae</taxon>
        <taxon>Allomesorhizobium</taxon>
    </lineage>
</organism>
<dbReference type="EMBL" id="AHAM01000226">
    <property type="protein sequence ID" value="EHK54127.1"/>
    <property type="molecule type" value="Genomic_DNA"/>
</dbReference>
<proteinExistence type="predicted"/>